<dbReference type="OrthoDB" id="270584at2759"/>
<feature type="domain" description="Helicase C-terminal" evidence="3">
    <location>
        <begin position="267"/>
        <end position="411"/>
    </location>
</feature>
<gene>
    <name evidence="4" type="ORF">CPB84DRAFT_598731</name>
</gene>
<keyword evidence="1" id="KW-0547">Nucleotide-binding</keyword>
<name>A0A9P5TPJ4_GYMJU</name>
<feature type="domain" description="Helicase ATP-binding" evidence="2">
    <location>
        <begin position="40"/>
        <end position="216"/>
    </location>
</feature>
<dbReference type="AlphaFoldDB" id="A0A9P5TPJ4"/>
<dbReference type="InterPro" id="IPR050742">
    <property type="entry name" value="Helicase_Restrict-Modif_Enz"/>
</dbReference>
<keyword evidence="4" id="KW-0378">Hydrolase</keyword>
<accession>A0A9P5TPJ4</accession>
<dbReference type="SMART" id="SM00490">
    <property type="entry name" value="HELICc"/>
    <property type="match status" value="1"/>
</dbReference>
<keyword evidence="1" id="KW-0067">ATP-binding</keyword>
<dbReference type="GO" id="GO:0000403">
    <property type="term" value="F:Y-form DNA binding"/>
    <property type="evidence" value="ECO:0007669"/>
    <property type="project" value="TreeGrafter"/>
</dbReference>
<dbReference type="GO" id="GO:0070125">
    <property type="term" value="P:mitochondrial translational elongation"/>
    <property type="evidence" value="ECO:0007669"/>
    <property type="project" value="TreeGrafter"/>
</dbReference>
<dbReference type="EMBL" id="JADNYJ010000022">
    <property type="protein sequence ID" value="KAF8905532.1"/>
    <property type="molecule type" value="Genomic_DNA"/>
</dbReference>
<dbReference type="Pfam" id="PF04851">
    <property type="entry name" value="ResIII"/>
    <property type="match status" value="1"/>
</dbReference>
<dbReference type="GO" id="GO:0005524">
    <property type="term" value="F:ATP binding"/>
    <property type="evidence" value="ECO:0007669"/>
    <property type="project" value="InterPro"/>
</dbReference>
<dbReference type="CDD" id="cd18799">
    <property type="entry name" value="SF2_C_EcoAI-like"/>
    <property type="match status" value="1"/>
</dbReference>
<evidence type="ECO:0000256" key="1">
    <source>
        <dbReference type="ARBA" id="ARBA00022806"/>
    </source>
</evidence>
<dbReference type="PROSITE" id="PS51194">
    <property type="entry name" value="HELICASE_CTER"/>
    <property type="match status" value="1"/>
</dbReference>
<dbReference type="InterPro" id="IPR006935">
    <property type="entry name" value="Helicase/UvrB_N"/>
</dbReference>
<evidence type="ECO:0000259" key="2">
    <source>
        <dbReference type="PROSITE" id="PS51192"/>
    </source>
</evidence>
<dbReference type="InterPro" id="IPR027417">
    <property type="entry name" value="P-loop_NTPase"/>
</dbReference>
<sequence>MQCWKNARVLFRNPSRRYNSTIAPVVLRPYQEHCLRACTDALASGSTRIGVSLPTGSGKTTVFITLLSRISPPAENSQATKSLIVVNSIELARQSADQLARLFPHWHVEIEQGTKHQASGLADVTIATYQTLNNEQRLLKFDPKTLKAIIIDEAHHAAAPSYRRLLAKFDLDIKHQDVEIDSKDLTHKIPIIGFSATFGRHDRLALGSIFERIVYHRTFLEMIKEEWLCDVRFTTVQAKIDLNNVTINSRTGDFNPTSLAHVINADSINELVVRTWIDRASTRKSTLVFCVNVAHVVALAQTFRRYGIDARYLSAKTPAPERKTLIREFREGVFPVLVNCAILTEGADIPNIDCVVLARPTRSRNLYAQMIGRGMRQSPNTGKADCRIIDFVDNQSRVNGLVTSPTLFGLNPGELEVDGVSTILYTSFRAIISLFLLDETPESLERLAADSQDSSITNSLDDVPNPMSITYIDYDDPFNFEVPDDKPGHITILSPFSWIDCGNDIYVLELLSKGFIRVERSDEGHFVARYTPASYISKQGKEFSKEMKIKTSPYLASREILTHETLSDAISGCDTFASNNVFRNTPITGLLRSAEWRTKPASDAQKKVILKRWVKSPLSEEEKLLKVEAMNKGNAATIITRLRHGAQVRFSLIFYLGKMSLNFVYNK</sequence>
<dbReference type="SUPFAM" id="SSF52540">
    <property type="entry name" value="P-loop containing nucleoside triphosphate hydrolases"/>
    <property type="match status" value="1"/>
</dbReference>
<dbReference type="PANTHER" id="PTHR47396:SF1">
    <property type="entry name" value="ATP-DEPENDENT HELICASE IRC3-RELATED"/>
    <property type="match status" value="1"/>
</dbReference>
<evidence type="ECO:0000313" key="4">
    <source>
        <dbReference type="EMBL" id="KAF8905532.1"/>
    </source>
</evidence>
<reference evidence="4" key="1">
    <citation type="submission" date="2020-11" db="EMBL/GenBank/DDBJ databases">
        <authorList>
            <consortium name="DOE Joint Genome Institute"/>
            <person name="Ahrendt S."/>
            <person name="Riley R."/>
            <person name="Andreopoulos W."/>
            <person name="LaButti K."/>
            <person name="Pangilinan J."/>
            <person name="Ruiz-duenas F.J."/>
            <person name="Barrasa J.M."/>
            <person name="Sanchez-Garcia M."/>
            <person name="Camarero S."/>
            <person name="Miyauchi S."/>
            <person name="Serrano A."/>
            <person name="Linde D."/>
            <person name="Babiker R."/>
            <person name="Drula E."/>
            <person name="Ayuso-Fernandez I."/>
            <person name="Pacheco R."/>
            <person name="Padilla G."/>
            <person name="Ferreira P."/>
            <person name="Barriuso J."/>
            <person name="Kellner H."/>
            <person name="Castanera R."/>
            <person name="Alfaro M."/>
            <person name="Ramirez L."/>
            <person name="Pisabarro A.G."/>
            <person name="Kuo A."/>
            <person name="Tritt A."/>
            <person name="Lipzen A."/>
            <person name="He G."/>
            <person name="Yan M."/>
            <person name="Ng V."/>
            <person name="Cullen D."/>
            <person name="Martin F."/>
            <person name="Rosso M.-N."/>
            <person name="Henrissat B."/>
            <person name="Hibbett D."/>
            <person name="Martinez A.T."/>
            <person name="Grigoriev I.V."/>
        </authorList>
    </citation>
    <scope>NUCLEOTIDE SEQUENCE</scope>
    <source>
        <strain evidence="4">AH 44721</strain>
    </source>
</reference>
<dbReference type="GO" id="GO:0061749">
    <property type="term" value="F:forked DNA-dependent helicase activity"/>
    <property type="evidence" value="ECO:0007669"/>
    <property type="project" value="TreeGrafter"/>
</dbReference>
<keyword evidence="5" id="KW-1185">Reference proteome</keyword>
<dbReference type="SMART" id="SM00487">
    <property type="entry name" value="DEXDc"/>
    <property type="match status" value="1"/>
</dbReference>
<dbReference type="Pfam" id="PF00271">
    <property type="entry name" value="Helicase_C"/>
    <property type="match status" value="1"/>
</dbReference>
<keyword evidence="1" id="KW-0347">Helicase</keyword>
<dbReference type="GO" id="GO:0005759">
    <property type="term" value="C:mitochondrial matrix"/>
    <property type="evidence" value="ECO:0007669"/>
    <property type="project" value="TreeGrafter"/>
</dbReference>
<dbReference type="PANTHER" id="PTHR47396">
    <property type="entry name" value="TYPE I RESTRICTION ENZYME ECOKI R PROTEIN"/>
    <property type="match status" value="1"/>
</dbReference>
<comment type="caution">
    <text evidence="4">The sequence shown here is derived from an EMBL/GenBank/DDBJ whole genome shotgun (WGS) entry which is preliminary data.</text>
</comment>
<dbReference type="Proteomes" id="UP000724874">
    <property type="component" value="Unassembled WGS sequence"/>
</dbReference>
<organism evidence="4 5">
    <name type="scientific">Gymnopilus junonius</name>
    <name type="common">Spectacular rustgill mushroom</name>
    <name type="synonym">Gymnopilus spectabilis subsp. junonius</name>
    <dbReference type="NCBI Taxonomy" id="109634"/>
    <lineage>
        <taxon>Eukaryota</taxon>
        <taxon>Fungi</taxon>
        <taxon>Dikarya</taxon>
        <taxon>Basidiomycota</taxon>
        <taxon>Agaricomycotina</taxon>
        <taxon>Agaricomycetes</taxon>
        <taxon>Agaricomycetidae</taxon>
        <taxon>Agaricales</taxon>
        <taxon>Agaricineae</taxon>
        <taxon>Hymenogastraceae</taxon>
        <taxon>Gymnopilus</taxon>
    </lineage>
</organism>
<evidence type="ECO:0000259" key="3">
    <source>
        <dbReference type="PROSITE" id="PS51194"/>
    </source>
</evidence>
<dbReference type="PROSITE" id="PS51192">
    <property type="entry name" value="HELICASE_ATP_BIND_1"/>
    <property type="match status" value="1"/>
</dbReference>
<proteinExistence type="predicted"/>
<dbReference type="InterPro" id="IPR001650">
    <property type="entry name" value="Helicase_C-like"/>
</dbReference>
<dbReference type="InterPro" id="IPR014001">
    <property type="entry name" value="Helicase_ATP-bd"/>
</dbReference>
<dbReference type="GO" id="GO:0032042">
    <property type="term" value="P:mitochondrial DNA metabolic process"/>
    <property type="evidence" value="ECO:0007669"/>
    <property type="project" value="TreeGrafter"/>
</dbReference>
<protein>
    <submittedName>
        <fullName evidence="4">P-loop containing nucleoside triphosphate hydrolase protein</fullName>
    </submittedName>
</protein>
<evidence type="ECO:0000313" key="5">
    <source>
        <dbReference type="Proteomes" id="UP000724874"/>
    </source>
</evidence>
<dbReference type="Gene3D" id="3.40.50.300">
    <property type="entry name" value="P-loop containing nucleotide triphosphate hydrolases"/>
    <property type="match status" value="2"/>
</dbReference>
<dbReference type="GO" id="GO:0016787">
    <property type="term" value="F:hydrolase activity"/>
    <property type="evidence" value="ECO:0007669"/>
    <property type="project" value="UniProtKB-KW"/>
</dbReference>
<dbReference type="GO" id="GO:0036121">
    <property type="term" value="F:double-stranded DNA helicase activity"/>
    <property type="evidence" value="ECO:0007669"/>
    <property type="project" value="TreeGrafter"/>
</dbReference>